<organism evidence="2 3">
    <name type="scientific">Sparassis crispa</name>
    <dbReference type="NCBI Taxonomy" id="139825"/>
    <lineage>
        <taxon>Eukaryota</taxon>
        <taxon>Fungi</taxon>
        <taxon>Dikarya</taxon>
        <taxon>Basidiomycota</taxon>
        <taxon>Agaricomycotina</taxon>
        <taxon>Agaricomycetes</taxon>
        <taxon>Polyporales</taxon>
        <taxon>Sparassidaceae</taxon>
        <taxon>Sparassis</taxon>
    </lineage>
</organism>
<evidence type="ECO:0000256" key="1">
    <source>
        <dbReference type="SAM" id="MobiDB-lite"/>
    </source>
</evidence>
<dbReference type="Proteomes" id="UP000287166">
    <property type="component" value="Unassembled WGS sequence"/>
</dbReference>
<proteinExistence type="predicted"/>
<dbReference type="AlphaFoldDB" id="A0A401GH45"/>
<feature type="compositionally biased region" description="Acidic residues" evidence="1">
    <location>
        <begin position="77"/>
        <end position="91"/>
    </location>
</feature>
<accession>A0A401GH45</accession>
<protein>
    <submittedName>
        <fullName evidence="2">Uncharacterized protein</fullName>
    </submittedName>
</protein>
<feature type="compositionally biased region" description="Basic residues" evidence="1">
    <location>
        <begin position="96"/>
        <end position="109"/>
    </location>
</feature>
<name>A0A401GH45_9APHY</name>
<dbReference type="EMBL" id="BFAD01000003">
    <property type="protein sequence ID" value="GBE81482.1"/>
    <property type="molecule type" value="Genomic_DNA"/>
</dbReference>
<evidence type="ECO:0000313" key="3">
    <source>
        <dbReference type="Proteomes" id="UP000287166"/>
    </source>
</evidence>
<feature type="compositionally biased region" description="Basic and acidic residues" evidence="1">
    <location>
        <begin position="110"/>
        <end position="122"/>
    </location>
</feature>
<gene>
    <name evidence="2" type="ORF">SCP_0312110</name>
</gene>
<reference evidence="2 3" key="1">
    <citation type="journal article" date="2018" name="Sci. Rep.">
        <title>Genome sequence of the cauliflower mushroom Sparassis crispa (Hanabiratake) and its association with beneficial usage.</title>
        <authorList>
            <person name="Kiyama R."/>
            <person name="Furutani Y."/>
            <person name="Kawaguchi K."/>
            <person name="Nakanishi T."/>
        </authorList>
    </citation>
    <scope>NUCLEOTIDE SEQUENCE [LARGE SCALE GENOMIC DNA]</scope>
</reference>
<feature type="compositionally biased region" description="Low complexity" evidence="1">
    <location>
        <begin position="60"/>
        <end position="76"/>
    </location>
</feature>
<keyword evidence="3" id="KW-1185">Reference proteome</keyword>
<evidence type="ECO:0000313" key="2">
    <source>
        <dbReference type="EMBL" id="GBE81482.1"/>
    </source>
</evidence>
<sequence>MDRNLAFYKGVPKRLRKKLKASIETAAGHKLTSHRPPTVGQVVQVARDYFKEDNIDYDSDSSSSSSSDSETGSGDSSDSDSDTDSSSDAESDGEKPRKKKKKSKKKKMKGKAESMDADNKKISQLQDKIDKLTMHLVNATQAQPQVSASHPELTRTTGDLPRRCWLCDGVEGCDLMHKLGLHNCGEALKLVEEGLACWSPCGRLQCADSSPLP</sequence>
<dbReference type="RefSeq" id="XP_027612395.1">
    <property type="nucleotide sequence ID" value="XM_027756594.1"/>
</dbReference>
<dbReference type="GeneID" id="38778399"/>
<comment type="caution">
    <text evidence="2">The sequence shown here is derived from an EMBL/GenBank/DDBJ whole genome shotgun (WGS) entry which is preliminary data.</text>
</comment>
<dbReference type="InParanoid" id="A0A401GH45"/>
<feature type="region of interest" description="Disordered" evidence="1">
    <location>
        <begin position="53"/>
        <end position="122"/>
    </location>
</feature>